<organism evidence="5 6">
    <name type="scientific">Fusarium torulosum</name>
    <dbReference type="NCBI Taxonomy" id="33205"/>
    <lineage>
        <taxon>Eukaryota</taxon>
        <taxon>Fungi</taxon>
        <taxon>Dikarya</taxon>
        <taxon>Ascomycota</taxon>
        <taxon>Pezizomycotina</taxon>
        <taxon>Sordariomycetes</taxon>
        <taxon>Hypocreomycetidae</taxon>
        <taxon>Hypocreales</taxon>
        <taxon>Nectriaceae</taxon>
        <taxon>Fusarium</taxon>
    </lineage>
</organism>
<evidence type="ECO:0000256" key="3">
    <source>
        <dbReference type="SAM" id="MobiDB-lite"/>
    </source>
</evidence>
<dbReference type="GO" id="GO:0005634">
    <property type="term" value="C:nucleus"/>
    <property type="evidence" value="ECO:0007669"/>
    <property type="project" value="TreeGrafter"/>
</dbReference>
<dbReference type="Pfam" id="PF00172">
    <property type="entry name" value="Zn_clus"/>
    <property type="match status" value="1"/>
</dbReference>
<dbReference type="Pfam" id="PF04082">
    <property type="entry name" value="Fungal_trans"/>
    <property type="match status" value="1"/>
</dbReference>
<dbReference type="PANTHER" id="PTHR31668:SF4">
    <property type="entry name" value="TRANSCRIPTIONAL ACTIVATOR PROTEIN DAL81"/>
    <property type="match status" value="1"/>
</dbReference>
<comment type="caution">
    <text evidence="5">The sequence shown here is derived from an EMBL/GenBank/DDBJ whole genome shotgun (WGS) entry which is preliminary data.</text>
</comment>
<dbReference type="GO" id="GO:0000981">
    <property type="term" value="F:DNA-binding transcription factor activity, RNA polymerase II-specific"/>
    <property type="evidence" value="ECO:0007669"/>
    <property type="project" value="InterPro"/>
</dbReference>
<dbReference type="CDD" id="cd12148">
    <property type="entry name" value="fungal_TF_MHR"/>
    <property type="match status" value="1"/>
</dbReference>
<dbReference type="AlphaFoldDB" id="A0AAE8M020"/>
<dbReference type="Proteomes" id="UP001187734">
    <property type="component" value="Unassembled WGS sequence"/>
</dbReference>
<name>A0AAE8M020_9HYPO</name>
<feature type="region of interest" description="Disordered" evidence="3">
    <location>
        <begin position="69"/>
        <end position="98"/>
    </location>
</feature>
<gene>
    <name evidence="5" type="ORF">FTOL_01420</name>
</gene>
<keyword evidence="2" id="KW-0539">Nucleus</keyword>
<evidence type="ECO:0000256" key="2">
    <source>
        <dbReference type="ARBA" id="ARBA00023242"/>
    </source>
</evidence>
<reference evidence="5" key="1">
    <citation type="submission" date="2018-03" db="EMBL/GenBank/DDBJ databases">
        <authorList>
            <person name="Guldener U."/>
        </authorList>
    </citation>
    <scope>NUCLEOTIDE SEQUENCE</scope>
</reference>
<dbReference type="InterPro" id="IPR036864">
    <property type="entry name" value="Zn2-C6_fun-type_DNA-bd_sf"/>
</dbReference>
<dbReference type="PROSITE" id="PS50048">
    <property type="entry name" value="ZN2_CY6_FUNGAL_2"/>
    <property type="match status" value="1"/>
</dbReference>
<proteinExistence type="predicted"/>
<dbReference type="GO" id="GO:0003677">
    <property type="term" value="F:DNA binding"/>
    <property type="evidence" value="ECO:0007669"/>
    <property type="project" value="InterPro"/>
</dbReference>
<sequence length="630" mass="70942">MRKYMSKRQRPCDFCRSRKTACRIELAPPCRSCQQHGRECTFVDVALPRKKQQRGQLNTEGLFEENGGACVETSTGQSDRPLEDVGAERDLSSPTASAGFPDMTMQFLQDFDLDGSEFQFMFQTPNNNPPSNTSEMTDGSWTRIYPLLDGNENLNLETLGLSGDMDPYLLQRYQTDEHGTFKFKQLAIRSVNDNPPVQFLISQQSLFTHSRREAGHLPVPTLDLRRELEKIITPSMGKRLIGLYIRFIAPHYPIFSADSLPDPVTSAPGLLAAIYSISSPFAMYDDQLYIDMAYDSLDPKDLADLINTAVASDIHSPTLATVQALFLVVAKSSSHPLISDASYRWTTMGMLASAAVNVGLHLDPSFWNIPLAQSHARRRLSFFIFALDKWLAAALGRPPHINKANWLVDELVIQDDHSCGLDTMKWTDVMEFSALTSCLASTLDRLYIDTAVSGLLKDLDAKTPTGTEPKDPRSVESVSGVVLKLGHYYIRLLILRAHIHSTATEAGTPVQVKQSREGLRKVLEEFLEFVKTLKSDETAQYWQPWCQSAFSSLCFAMLFMFVSSPDFDEAFSYIKLLEMTRRHMRLKANAFVVLRLGLLRIDAIFWRGLDQVLKLESHVKHALEAYKEVN</sequence>
<dbReference type="PANTHER" id="PTHR31668">
    <property type="entry name" value="GLUCOSE TRANSPORT TRANSCRIPTION REGULATOR RGT1-RELATED-RELATED"/>
    <property type="match status" value="1"/>
</dbReference>
<dbReference type="InterPro" id="IPR050797">
    <property type="entry name" value="Carb_Metab_Trans_Reg"/>
</dbReference>
<dbReference type="EMBL" id="ONZP01000046">
    <property type="protein sequence ID" value="SPJ71692.1"/>
    <property type="molecule type" value="Genomic_DNA"/>
</dbReference>
<dbReference type="CDD" id="cd00067">
    <property type="entry name" value="GAL4"/>
    <property type="match status" value="1"/>
</dbReference>
<dbReference type="InterPro" id="IPR001138">
    <property type="entry name" value="Zn2Cys6_DnaBD"/>
</dbReference>
<dbReference type="InterPro" id="IPR007219">
    <property type="entry name" value="XnlR_reg_dom"/>
</dbReference>
<evidence type="ECO:0000259" key="4">
    <source>
        <dbReference type="PROSITE" id="PS50048"/>
    </source>
</evidence>
<dbReference type="SUPFAM" id="SSF57701">
    <property type="entry name" value="Zn2/Cys6 DNA-binding domain"/>
    <property type="match status" value="1"/>
</dbReference>
<feature type="domain" description="Zn(2)-C6 fungal-type" evidence="4">
    <location>
        <begin position="11"/>
        <end position="42"/>
    </location>
</feature>
<keyword evidence="6" id="KW-1185">Reference proteome</keyword>
<feature type="compositionally biased region" description="Basic and acidic residues" evidence="3">
    <location>
        <begin position="80"/>
        <end position="91"/>
    </location>
</feature>
<keyword evidence="1" id="KW-0479">Metal-binding</keyword>
<dbReference type="PROSITE" id="PS00463">
    <property type="entry name" value="ZN2_CY6_FUNGAL_1"/>
    <property type="match status" value="1"/>
</dbReference>
<evidence type="ECO:0000256" key="1">
    <source>
        <dbReference type="ARBA" id="ARBA00022723"/>
    </source>
</evidence>
<evidence type="ECO:0000313" key="6">
    <source>
        <dbReference type="Proteomes" id="UP001187734"/>
    </source>
</evidence>
<accession>A0AAE8M020</accession>
<protein>
    <submittedName>
        <fullName evidence="5">Related to DAL81 - transcriptional activator for allantoin and GABA catabolic genes</fullName>
    </submittedName>
</protein>
<dbReference type="GO" id="GO:0008270">
    <property type="term" value="F:zinc ion binding"/>
    <property type="evidence" value="ECO:0007669"/>
    <property type="project" value="InterPro"/>
</dbReference>
<dbReference type="Gene3D" id="4.10.240.10">
    <property type="entry name" value="Zn(2)-C6 fungal-type DNA-binding domain"/>
    <property type="match status" value="1"/>
</dbReference>
<dbReference type="GO" id="GO:0001080">
    <property type="term" value="P:nitrogen catabolite activation of transcription from RNA polymerase II promoter"/>
    <property type="evidence" value="ECO:0007669"/>
    <property type="project" value="TreeGrafter"/>
</dbReference>
<evidence type="ECO:0000313" key="5">
    <source>
        <dbReference type="EMBL" id="SPJ71692.1"/>
    </source>
</evidence>
<dbReference type="SMART" id="SM00066">
    <property type="entry name" value="GAL4"/>
    <property type="match status" value="1"/>
</dbReference>
<dbReference type="GO" id="GO:0006351">
    <property type="term" value="P:DNA-templated transcription"/>
    <property type="evidence" value="ECO:0007669"/>
    <property type="project" value="InterPro"/>
</dbReference>